<name>A0A0M8MNK1_9MICO</name>
<dbReference type="InterPro" id="IPR013986">
    <property type="entry name" value="DExx_box_DNA_helicase_dom_sf"/>
</dbReference>
<dbReference type="PROSITE" id="PS51217">
    <property type="entry name" value="UVRD_HELICASE_CTER"/>
    <property type="match status" value="1"/>
</dbReference>
<evidence type="ECO:0000259" key="18">
    <source>
        <dbReference type="PROSITE" id="PS51217"/>
    </source>
</evidence>
<evidence type="ECO:0000256" key="12">
    <source>
        <dbReference type="ARBA" id="ARBA00034617"/>
    </source>
</evidence>
<dbReference type="GO" id="GO:0004527">
    <property type="term" value="F:exonuclease activity"/>
    <property type="evidence" value="ECO:0007669"/>
    <property type="project" value="UniProtKB-KW"/>
</dbReference>
<dbReference type="InterPro" id="IPR014017">
    <property type="entry name" value="DNA_helicase_UvrD-like_C"/>
</dbReference>
<keyword evidence="6 15" id="KW-0347">Helicase</keyword>
<dbReference type="InterPro" id="IPR027417">
    <property type="entry name" value="P-loop_NTPase"/>
</dbReference>
<gene>
    <name evidence="19" type="ORF">XI38_11450</name>
</gene>
<dbReference type="Pfam" id="PF00580">
    <property type="entry name" value="UvrD-helicase"/>
    <property type="match status" value="1"/>
</dbReference>
<proteinExistence type="inferred from homology"/>
<evidence type="ECO:0000256" key="2">
    <source>
        <dbReference type="ARBA" id="ARBA00022722"/>
    </source>
</evidence>
<keyword evidence="3 15" id="KW-0547">Nucleotide-binding</keyword>
<dbReference type="Gene3D" id="3.40.50.300">
    <property type="entry name" value="P-loop containing nucleotide triphosphate hydrolases"/>
    <property type="match status" value="2"/>
</dbReference>
<keyword evidence="10" id="KW-0234">DNA repair</keyword>
<dbReference type="GO" id="GO:0033202">
    <property type="term" value="C:DNA helicase complex"/>
    <property type="evidence" value="ECO:0007669"/>
    <property type="project" value="TreeGrafter"/>
</dbReference>
<evidence type="ECO:0000256" key="1">
    <source>
        <dbReference type="ARBA" id="ARBA00009922"/>
    </source>
</evidence>
<keyword evidence="2" id="KW-0540">Nuclease</keyword>
<sequence>MPVSPSSPLTPATPEKETDPREDPAQSAVIELPPDASGIVVGAAGSGKTETLVARARRLVADGLPADAVLTLTPSRQTATALRDRIALTLAVATSGPPVRSVASFAYHLVRAANLAEGRESPQLLTGADEDQLLEDLLDGDAEDEGSHVSRWPSSLPAAVRSSPGFRAELRAFFAECTTLGLEPDRLEELGHDLGLVEWTAAASFFREYLDVRAGMRGAHRDAAGLVREALGVVRTAAAGWAPLDDIRVLLVDDAQELTLGAVELLEACRRRGIAVVAFGDPDLGSGAFRGARPENFARAVSLWGLRGVLDGSHRGSAWQGAVALRVTQRIGAAGVVAHRRAPSDAPDDGSVRCLVARSPAEEHDAIARILRERHVREGVDWESCAVIAHDARQVVALERELTAREVPARSDGAARPLGTVPAARDLLRLVEAAMGDFDDIDDVIAVLTGLYGRLDAIELRRLRTTLRTAELASGGTRLGNELLISGMRHPVEFVLVDTREARRAASVATTVQAVRAGLEAGDDAHQLLWTAWERSGSERVWVDMAAGQGPVAEQAHRDLDAVVALFQAAKRAVDRERAVDPRVFVRTLLDSAVADDRLEAAPAAGRVAVLTPAGSLGREFDTVIVAGVQEGVWPNTRTRGGLLHTWRLADAAEGVREAPAPVDRRRTALHDELRLLVRSLTRARRLTVVTAVDDDDTGPSAFFELLPPLQPYRGEHPLSLRGQVARHRRLLTGGPADAEADAAAQLAVLARAGVPGAAPREWYGVLPVSKAGSLFEEDPRPVRVSPSRLHALEECELNWLIAELGGDAGGATAGLGTILHSALEHAVGSDEDALWAHVESRWKELQFESAWRERAERTRARELVHRLHLYLRRFDDAGGRLLGSEPHFEVPVATTGDEMDAVVSGYIDRVELTSDDRVVIVDLKTGKSEPQTDAKVQDNPQLAAYQLAFHTGAIPEAKGFAPGGAKLLVLRPTSKTKPYAEPRQPPLSEDAREEFLSRVRSAVAVMRGETFSAPYEQHCRDEFSHGLCRIHTVGAVSRA</sequence>
<dbReference type="GO" id="GO:0003677">
    <property type="term" value="F:DNA binding"/>
    <property type="evidence" value="ECO:0007669"/>
    <property type="project" value="UniProtKB-KW"/>
</dbReference>
<evidence type="ECO:0000256" key="5">
    <source>
        <dbReference type="ARBA" id="ARBA00022801"/>
    </source>
</evidence>
<dbReference type="Gene3D" id="1.10.10.160">
    <property type="match status" value="1"/>
</dbReference>
<dbReference type="OrthoDB" id="5240387at2"/>
<evidence type="ECO:0000256" key="13">
    <source>
        <dbReference type="ARBA" id="ARBA00034808"/>
    </source>
</evidence>
<dbReference type="Gene3D" id="1.10.486.10">
    <property type="entry name" value="PCRA, domain 4"/>
    <property type="match status" value="1"/>
</dbReference>
<comment type="similarity">
    <text evidence="1">Belongs to the helicase family. UvrD subfamily.</text>
</comment>
<comment type="catalytic activity">
    <reaction evidence="12">
        <text>Couples ATP hydrolysis with the unwinding of duplex DNA by translocating in the 3'-5' direction.</text>
        <dbReference type="EC" id="5.6.2.4"/>
    </reaction>
</comment>
<dbReference type="InterPro" id="IPR014016">
    <property type="entry name" value="UvrD-like_ATP-bd"/>
</dbReference>
<keyword evidence="7" id="KW-0269">Exonuclease</keyword>
<dbReference type="GO" id="GO:0043138">
    <property type="term" value="F:3'-5' DNA helicase activity"/>
    <property type="evidence" value="ECO:0007669"/>
    <property type="project" value="UniProtKB-EC"/>
</dbReference>
<dbReference type="InterPro" id="IPR011604">
    <property type="entry name" value="PDDEXK-like_dom_sf"/>
</dbReference>
<feature type="binding site" evidence="15">
    <location>
        <begin position="42"/>
        <end position="49"/>
    </location>
    <ligand>
        <name>ATP</name>
        <dbReference type="ChEBI" id="CHEBI:30616"/>
    </ligand>
</feature>
<dbReference type="SUPFAM" id="SSF52540">
    <property type="entry name" value="P-loop containing nucleoside triphosphate hydrolases"/>
    <property type="match status" value="1"/>
</dbReference>
<evidence type="ECO:0000256" key="10">
    <source>
        <dbReference type="ARBA" id="ARBA00023204"/>
    </source>
</evidence>
<dbReference type="GO" id="GO:0005829">
    <property type="term" value="C:cytosol"/>
    <property type="evidence" value="ECO:0007669"/>
    <property type="project" value="TreeGrafter"/>
</dbReference>
<accession>A0A0M8MNK1</accession>
<dbReference type="AlphaFoldDB" id="A0A0M8MNK1"/>
<dbReference type="PANTHER" id="PTHR11070">
    <property type="entry name" value="UVRD / RECB / PCRA DNA HELICASE FAMILY MEMBER"/>
    <property type="match status" value="1"/>
</dbReference>
<keyword evidence="9" id="KW-0238">DNA-binding</keyword>
<evidence type="ECO:0000256" key="8">
    <source>
        <dbReference type="ARBA" id="ARBA00022840"/>
    </source>
</evidence>
<feature type="domain" description="UvrD-like helicase ATP-binding" evidence="17">
    <location>
        <begin position="21"/>
        <end position="317"/>
    </location>
</feature>
<keyword evidence="8 15" id="KW-0067">ATP-binding</keyword>
<evidence type="ECO:0000256" key="11">
    <source>
        <dbReference type="ARBA" id="ARBA00023235"/>
    </source>
</evidence>
<evidence type="ECO:0000313" key="20">
    <source>
        <dbReference type="Proteomes" id="UP000037737"/>
    </source>
</evidence>
<dbReference type="Pfam" id="PF12705">
    <property type="entry name" value="PDDEXK_1"/>
    <property type="match status" value="1"/>
</dbReference>
<dbReference type="EC" id="5.6.2.4" evidence="13"/>
<feature type="domain" description="UvrD-like helicase C-terminal" evidence="18">
    <location>
        <begin position="321"/>
        <end position="618"/>
    </location>
</feature>
<dbReference type="PANTHER" id="PTHR11070:SF59">
    <property type="entry name" value="DNA 3'-5' HELICASE"/>
    <property type="match status" value="1"/>
</dbReference>
<dbReference type="GO" id="GO:0000725">
    <property type="term" value="P:recombinational repair"/>
    <property type="evidence" value="ECO:0007669"/>
    <property type="project" value="TreeGrafter"/>
</dbReference>
<dbReference type="SUPFAM" id="SSF52980">
    <property type="entry name" value="Restriction endonuclease-like"/>
    <property type="match status" value="1"/>
</dbReference>
<evidence type="ECO:0000256" key="14">
    <source>
        <dbReference type="ARBA" id="ARBA00048988"/>
    </source>
</evidence>
<dbReference type="InterPro" id="IPR011335">
    <property type="entry name" value="Restrct_endonuc-II-like"/>
</dbReference>
<dbReference type="Gene3D" id="3.90.320.10">
    <property type="match status" value="1"/>
</dbReference>
<comment type="caution">
    <text evidence="19">The sequence shown here is derived from an EMBL/GenBank/DDBJ whole genome shotgun (WGS) entry which is preliminary data.</text>
</comment>
<evidence type="ECO:0000256" key="15">
    <source>
        <dbReference type="PROSITE-ProRule" id="PRU00560"/>
    </source>
</evidence>
<evidence type="ECO:0000313" key="19">
    <source>
        <dbReference type="EMBL" id="KOS10431.1"/>
    </source>
</evidence>
<keyword evidence="5 15" id="KW-0378">Hydrolase</keyword>
<reference evidence="19" key="1">
    <citation type="submission" date="2015-04" db="EMBL/GenBank/DDBJ databases">
        <title>Complete genome sequence of Microbacterium chocolatum SIT 101, a bacterium enantioselectively hydrolyzing mesomeric diesters.</title>
        <authorList>
            <person name="Li X."/>
            <person name="Xu Y."/>
        </authorList>
    </citation>
    <scope>NUCLEOTIDE SEQUENCE [LARGE SCALE GENOMIC DNA]</scope>
    <source>
        <strain evidence="19">SIT 101</strain>
    </source>
</reference>
<evidence type="ECO:0000256" key="4">
    <source>
        <dbReference type="ARBA" id="ARBA00022763"/>
    </source>
</evidence>
<feature type="compositionally biased region" description="Basic and acidic residues" evidence="16">
    <location>
        <begin position="14"/>
        <end position="24"/>
    </location>
</feature>
<evidence type="ECO:0000256" key="7">
    <source>
        <dbReference type="ARBA" id="ARBA00022839"/>
    </source>
</evidence>
<keyword evidence="20" id="KW-1185">Reference proteome</keyword>
<dbReference type="InterPro" id="IPR038726">
    <property type="entry name" value="PDDEXK_AddAB-type"/>
</dbReference>
<keyword evidence="4" id="KW-0227">DNA damage</keyword>
<comment type="catalytic activity">
    <reaction evidence="14">
        <text>ATP + H2O = ADP + phosphate + H(+)</text>
        <dbReference type="Rhea" id="RHEA:13065"/>
        <dbReference type="ChEBI" id="CHEBI:15377"/>
        <dbReference type="ChEBI" id="CHEBI:15378"/>
        <dbReference type="ChEBI" id="CHEBI:30616"/>
        <dbReference type="ChEBI" id="CHEBI:43474"/>
        <dbReference type="ChEBI" id="CHEBI:456216"/>
        <dbReference type="EC" id="5.6.2.4"/>
    </reaction>
</comment>
<organism evidence="19 20">
    <name type="scientific">Microbacterium aurantiacum</name>
    <dbReference type="NCBI Taxonomy" id="162393"/>
    <lineage>
        <taxon>Bacteria</taxon>
        <taxon>Bacillati</taxon>
        <taxon>Actinomycetota</taxon>
        <taxon>Actinomycetes</taxon>
        <taxon>Micrococcales</taxon>
        <taxon>Microbacteriaceae</taxon>
        <taxon>Microbacterium</taxon>
    </lineage>
</organism>
<dbReference type="PROSITE" id="PS51198">
    <property type="entry name" value="UVRD_HELICASE_ATP_BIND"/>
    <property type="match status" value="1"/>
</dbReference>
<dbReference type="KEGG" id="mcw:A8L33_12000"/>
<evidence type="ECO:0000256" key="3">
    <source>
        <dbReference type="ARBA" id="ARBA00022741"/>
    </source>
</evidence>
<protein>
    <recommendedName>
        <fullName evidence="13">DNA 3'-5' helicase</fullName>
        <ecNumber evidence="13">5.6.2.4</ecNumber>
    </recommendedName>
</protein>
<dbReference type="GO" id="GO:0005524">
    <property type="term" value="F:ATP binding"/>
    <property type="evidence" value="ECO:0007669"/>
    <property type="project" value="UniProtKB-UniRule"/>
</dbReference>
<dbReference type="PATRIC" id="fig|84292.3.peg.2327"/>
<feature type="region of interest" description="Disordered" evidence="16">
    <location>
        <begin position="1"/>
        <end position="26"/>
    </location>
</feature>
<dbReference type="EMBL" id="LAVO01000011">
    <property type="protein sequence ID" value="KOS10431.1"/>
    <property type="molecule type" value="Genomic_DNA"/>
</dbReference>
<evidence type="ECO:0000256" key="9">
    <source>
        <dbReference type="ARBA" id="ARBA00023125"/>
    </source>
</evidence>
<evidence type="ECO:0000259" key="17">
    <source>
        <dbReference type="PROSITE" id="PS51198"/>
    </source>
</evidence>
<dbReference type="InterPro" id="IPR000212">
    <property type="entry name" value="DNA_helicase_UvrD/REP"/>
</dbReference>
<feature type="compositionally biased region" description="Polar residues" evidence="16">
    <location>
        <begin position="1"/>
        <end position="10"/>
    </location>
</feature>
<evidence type="ECO:0000256" key="6">
    <source>
        <dbReference type="ARBA" id="ARBA00022806"/>
    </source>
</evidence>
<evidence type="ECO:0000256" key="16">
    <source>
        <dbReference type="SAM" id="MobiDB-lite"/>
    </source>
</evidence>
<dbReference type="Proteomes" id="UP000037737">
    <property type="component" value="Unassembled WGS sequence"/>
</dbReference>
<keyword evidence="11" id="KW-0413">Isomerase</keyword>